<accession>A0ACB5THI8</accession>
<dbReference type="Proteomes" id="UP001165101">
    <property type="component" value="Unassembled WGS sequence"/>
</dbReference>
<comment type="caution">
    <text evidence="1">The sequence shown here is derived from an EMBL/GenBank/DDBJ whole genome shotgun (WGS) entry which is preliminary data.</text>
</comment>
<reference evidence="1" key="1">
    <citation type="submission" date="2023-04" db="EMBL/GenBank/DDBJ databases">
        <title>Candida boidinii NBRC 1967.</title>
        <authorList>
            <person name="Ichikawa N."/>
            <person name="Sato H."/>
            <person name="Tonouchi N."/>
        </authorList>
    </citation>
    <scope>NUCLEOTIDE SEQUENCE</scope>
    <source>
        <strain evidence="1">NBRC 1967</strain>
    </source>
</reference>
<gene>
    <name evidence="1" type="ORF">Cboi01_000111300</name>
</gene>
<keyword evidence="2" id="KW-1185">Reference proteome</keyword>
<evidence type="ECO:0000313" key="2">
    <source>
        <dbReference type="Proteomes" id="UP001165101"/>
    </source>
</evidence>
<dbReference type="EMBL" id="BSXV01000374">
    <property type="protein sequence ID" value="GME88839.1"/>
    <property type="molecule type" value="Genomic_DNA"/>
</dbReference>
<name>A0ACB5THI8_CANBO</name>
<proteinExistence type="predicted"/>
<evidence type="ECO:0000313" key="1">
    <source>
        <dbReference type="EMBL" id="GME88839.1"/>
    </source>
</evidence>
<sequence>MLDIRNFKTFYKIKLNLFKPPTTAVETNFIYQSFKQLINSHLNYNYSLVSESISTNVIGNEKEDNIKHNDTKNNEGFHPRQVYNRFYELVDFEIPRVSYYGSSEYMNQVNLLINTNGLPDYQSYGRFISDLKDPKFLNEVNSRVLDLAESQFHKLFTDNSASNENIKYLKDSEIKKYYNISHRMSKNEVLSRFGVLDTLFESLIGSCNVGYFTNADRLSSGSADGSGEDTELSGSGENFSVNTNDLLIKTDFRSNEKESNSVKMISNLMPFIQLNTGADADRLRLNLKDCYMIKIADKQYGLDIFQEELKPEYNDNELFGFRGFYK</sequence>
<organism evidence="1 2">
    <name type="scientific">Candida boidinii</name>
    <name type="common">Yeast</name>
    <dbReference type="NCBI Taxonomy" id="5477"/>
    <lineage>
        <taxon>Eukaryota</taxon>
        <taxon>Fungi</taxon>
        <taxon>Dikarya</taxon>
        <taxon>Ascomycota</taxon>
        <taxon>Saccharomycotina</taxon>
        <taxon>Pichiomycetes</taxon>
        <taxon>Pichiales</taxon>
        <taxon>Pichiaceae</taxon>
        <taxon>Ogataea</taxon>
        <taxon>Ogataea/Candida clade</taxon>
    </lineage>
</organism>
<protein>
    <submittedName>
        <fullName evidence="1">Unnamed protein product</fullName>
    </submittedName>
</protein>